<feature type="region of interest" description="Disordered" evidence="1">
    <location>
        <begin position="1"/>
        <end position="24"/>
    </location>
</feature>
<dbReference type="EMBL" id="JBHTHM010000301">
    <property type="protein sequence ID" value="MFD0784058.1"/>
    <property type="molecule type" value="Genomic_DNA"/>
</dbReference>
<sequence>MTHSSAPDRDSRVAGTANAFGPARANSGLRISQHDAWTTSDTPAAAFTWICLADAAHDERAA</sequence>
<name>A0ABW2ZZM0_9ACTN</name>
<reference evidence="3" key="1">
    <citation type="journal article" date="2019" name="Int. J. Syst. Evol. Microbiol.">
        <title>The Global Catalogue of Microorganisms (GCM) 10K type strain sequencing project: providing services to taxonomists for standard genome sequencing and annotation.</title>
        <authorList>
            <consortium name="The Broad Institute Genomics Platform"/>
            <consortium name="The Broad Institute Genome Sequencing Center for Infectious Disease"/>
            <person name="Wu L."/>
            <person name="Ma J."/>
        </authorList>
    </citation>
    <scope>NUCLEOTIDE SEQUENCE [LARGE SCALE GENOMIC DNA]</scope>
    <source>
        <strain evidence="3">JCM 32148</strain>
    </source>
</reference>
<comment type="caution">
    <text evidence="2">The sequence shown here is derived from an EMBL/GenBank/DDBJ whole genome shotgun (WGS) entry which is preliminary data.</text>
</comment>
<accession>A0ABW2ZZM0</accession>
<evidence type="ECO:0000256" key="1">
    <source>
        <dbReference type="SAM" id="MobiDB-lite"/>
    </source>
</evidence>
<evidence type="ECO:0000313" key="3">
    <source>
        <dbReference type="Proteomes" id="UP001597053"/>
    </source>
</evidence>
<organism evidence="2 3">
    <name type="scientific">Micromonospora azadirachtae</name>
    <dbReference type="NCBI Taxonomy" id="1970735"/>
    <lineage>
        <taxon>Bacteria</taxon>
        <taxon>Bacillati</taxon>
        <taxon>Actinomycetota</taxon>
        <taxon>Actinomycetes</taxon>
        <taxon>Micromonosporales</taxon>
        <taxon>Micromonosporaceae</taxon>
        <taxon>Micromonospora</taxon>
    </lineage>
</organism>
<protein>
    <submittedName>
        <fullName evidence="2">Uncharacterized protein</fullName>
    </submittedName>
</protein>
<proteinExistence type="predicted"/>
<evidence type="ECO:0000313" key="2">
    <source>
        <dbReference type="EMBL" id="MFD0784058.1"/>
    </source>
</evidence>
<feature type="compositionally biased region" description="Basic and acidic residues" evidence="1">
    <location>
        <begin position="1"/>
        <end position="12"/>
    </location>
</feature>
<keyword evidence="3" id="KW-1185">Reference proteome</keyword>
<gene>
    <name evidence="2" type="ORF">ACFQZ8_09035</name>
</gene>
<dbReference type="Proteomes" id="UP001597053">
    <property type="component" value="Unassembled WGS sequence"/>
</dbReference>